<evidence type="ECO:0000256" key="4">
    <source>
        <dbReference type="ARBA" id="ARBA00022842"/>
    </source>
</evidence>
<gene>
    <name evidence="7" type="ORF">IAB44_06590</name>
</gene>
<dbReference type="EMBL" id="DVIQ01000031">
    <property type="protein sequence ID" value="HIS31199.1"/>
    <property type="molecule type" value="Genomic_DNA"/>
</dbReference>
<evidence type="ECO:0000259" key="6">
    <source>
        <dbReference type="Pfam" id="PF10150"/>
    </source>
</evidence>
<dbReference type="GO" id="GO:0004540">
    <property type="term" value="F:RNA nuclease activity"/>
    <property type="evidence" value="ECO:0007669"/>
    <property type="project" value="InterPro"/>
</dbReference>
<reference evidence="7" key="2">
    <citation type="journal article" date="2021" name="PeerJ">
        <title>Extensive microbial diversity within the chicken gut microbiome revealed by metagenomics and culture.</title>
        <authorList>
            <person name="Gilroy R."/>
            <person name="Ravi A."/>
            <person name="Getino M."/>
            <person name="Pursley I."/>
            <person name="Horton D.L."/>
            <person name="Alikhan N.F."/>
            <person name="Baker D."/>
            <person name="Gharbi K."/>
            <person name="Hall N."/>
            <person name="Watson M."/>
            <person name="Adriaenssens E.M."/>
            <person name="Foster-Nyarko E."/>
            <person name="Jarju S."/>
            <person name="Secka A."/>
            <person name="Antonio M."/>
            <person name="Oren A."/>
            <person name="Chaudhuri R.R."/>
            <person name="La Ragione R."/>
            <person name="Hildebrand F."/>
            <person name="Pallen M.J."/>
        </authorList>
    </citation>
    <scope>NUCLEOTIDE SEQUENCE</scope>
    <source>
        <strain evidence="7">CHK190-19873</strain>
    </source>
</reference>
<keyword evidence="5" id="KW-0694">RNA-binding</keyword>
<comment type="caution">
    <text evidence="7">The sequence shown here is derived from an EMBL/GenBank/DDBJ whole genome shotgun (WGS) entry which is preliminary data.</text>
</comment>
<evidence type="ECO:0000256" key="1">
    <source>
        <dbReference type="ARBA" id="ARBA00001946"/>
    </source>
</evidence>
<dbReference type="Pfam" id="PF10150">
    <property type="entry name" value="RNase_E_G"/>
    <property type="match status" value="1"/>
</dbReference>
<dbReference type="GO" id="GO:0016787">
    <property type="term" value="F:hydrolase activity"/>
    <property type="evidence" value="ECO:0007669"/>
    <property type="project" value="UniProtKB-KW"/>
</dbReference>
<dbReference type="InterPro" id="IPR019307">
    <property type="entry name" value="RNA-bd_AU-1/RNase_E/G"/>
</dbReference>
<keyword evidence="3" id="KW-0378">Hydrolase</keyword>
<protein>
    <submittedName>
        <fullName evidence="7">Ribonuclease E/G</fullName>
    </submittedName>
</protein>
<keyword evidence="2" id="KW-0479">Metal-binding</keyword>
<dbReference type="Gene3D" id="2.40.50.140">
    <property type="entry name" value="Nucleic acid-binding proteins"/>
    <property type="match status" value="1"/>
</dbReference>
<evidence type="ECO:0000256" key="2">
    <source>
        <dbReference type="ARBA" id="ARBA00022723"/>
    </source>
</evidence>
<reference evidence="7" key="1">
    <citation type="submission" date="2020-10" db="EMBL/GenBank/DDBJ databases">
        <authorList>
            <person name="Gilroy R."/>
        </authorList>
    </citation>
    <scope>NUCLEOTIDE SEQUENCE</scope>
    <source>
        <strain evidence="7">CHK190-19873</strain>
    </source>
</reference>
<dbReference type="PANTHER" id="PTHR30001">
    <property type="entry name" value="RIBONUCLEASE"/>
    <property type="match status" value="1"/>
</dbReference>
<dbReference type="InterPro" id="IPR012340">
    <property type="entry name" value="NA-bd_OB-fold"/>
</dbReference>
<evidence type="ECO:0000313" key="7">
    <source>
        <dbReference type="EMBL" id="HIS31199.1"/>
    </source>
</evidence>
<dbReference type="SUPFAM" id="SSF50249">
    <property type="entry name" value="Nucleic acid-binding proteins"/>
    <property type="match status" value="1"/>
</dbReference>
<keyword evidence="4" id="KW-0460">Magnesium</keyword>
<evidence type="ECO:0000256" key="3">
    <source>
        <dbReference type="ARBA" id="ARBA00022801"/>
    </source>
</evidence>
<sequence>MNRKLILVRLRDKILTALVEDGVVAELHCDEEKRASLLGNIYVGKVRNLVPNIQAAFIEVENHIQCYYSLADNREPIYTKKGNPGKMAVGDELLVQVCRENLKSKPPAVSSNLNFTGNYAVLTTGNRSIGLSSKLSGEEKRTLRKWLKPYEDPRFGFIIRTNAREVSRETFCREVEILISHYERLMSTAPYRTCFSILHRNNPADWLTAIRDTYKENLTEIVTDDKGLYEKIRDYMEQYQSEDLEKLRLYEDPALPLIKLYSLENALEGALKERVWLKSGAYLVIQPTEALTVIDVNTGKFDGRKQKQDTFLKINLEAAVEIARQIRLRNLSGIIVIDFINMETEEYRKKLMEVFASWLHRDPVKTTLVDMTVLELVEVTRKKVRRPLFEQMRQKERKE</sequence>
<dbReference type="GO" id="GO:0005737">
    <property type="term" value="C:cytoplasm"/>
    <property type="evidence" value="ECO:0007669"/>
    <property type="project" value="TreeGrafter"/>
</dbReference>
<dbReference type="CDD" id="cd04453">
    <property type="entry name" value="S1_RNase_E"/>
    <property type="match status" value="1"/>
</dbReference>
<proteinExistence type="predicted"/>
<evidence type="ECO:0000313" key="8">
    <source>
        <dbReference type="Proteomes" id="UP000823935"/>
    </source>
</evidence>
<dbReference type="PANTHER" id="PTHR30001:SF0">
    <property type="entry name" value="RIBONUCLEASE G"/>
    <property type="match status" value="1"/>
</dbReference>
<feature type="domain" description="RNA-binding protein AU-1/Ribonuclease E/G" evidence="6">
    <location>
        <begin position="115"/>
        <end position="384"/>
    </location>
</feature>
<accession>A0A9D1ESR6</accession>
<evidence type="ECO:0000256" key="5">
    <source>
        <dbReference type="ARBA" id="ARBA00022884"/>
    </source>
</evidence>
<dbReference type="GO" id="GO:0046872">
    <property type="term" value="F:metal ion binding"/>
    <property type="evidence" value="ECO:0007669"/>
    <property type="project" value="UniProtKB-KW"/>
</dbReference>
<name>A0A9D1ESR6_9FIRM</name>
<dbReference type="GO" id="GO:0006364">
    <property type="term" value="P:rRNA processing"/>
    <property type="evidence" value="ECO:0007669"/>
    <property type="project" value="TreeGrafter"/>
</dbReference>
<dbReference type="Proteomes" id="UP000823935">
    <property type="component" value="Unassembled WGS sequence"/>
</dbReference>
<organism evidence="7 8">
    <name type="scientific">Candidatus Limivivens intestinipullorum</name>
    <dbReference type="NCBI Taxonomy" id="2840858"/>
    <lineage>
        <taxon>Bacteria</taxon>
        <taxon>Bacillati</taxon>
        <taxon>Bacillota</taxon>
        <taxon>Clostridia</taxon>
        <taxon>Lachnospirales</taxon>
        <taxon>Lachnospiraceae</taxon>
        <taxon>Lachnospiraceae incertae sedis</taxon>
        <taxon>Candidatus Limivivens</taxon>
    </lineage>
</organism>
<dbReference type="GO" id="GO:0003723">
    <property type="term" value="F:RNA binding"/>
    <property type="evidence" value="ECO:0007669"/>
    <property type="project" value="UniProtKB-KW"/>
</dbReference>
<comment type="cofactor">
    <cofactor evidence="1">
        <name>Mg(2+)</name>
        <dbReference type="ChEBI" id="CHEBI:18420"/>
    </cofactor>
</comment>
<dbReference type="AlphaFoldDB" id="A0A9D1ESR6"/>
<dbReference type="InterPro" id="IPR004659">
    <property type="entry name" value="RNase_E/G"/>
</dbReference>